<sequence>MKVGGRFELVAPDGTELVVPSQKVQALIAMLAVDPRMTRQRAWLQDKLWSDRTAEKGANSLRQALYKVRQAFGDDSDIVSANRSTVSLDANRVLVDPGTTGLFLEGMDVGDQEFEHWLSAERVARISGSPPADETHLVSGPAVQRLRQKIRRGLVVEFSNDRGTILGRQEQMFGDIVQRSVCEMLDIEPVTRSEAAERGGDLLVLELQATSGRGDQTGLRVAVYQGLGGADLWSASTVARFPEPGAPFEAALLNLSHRTSAALTDLLCRPTPMLTLENDPNYFAGAGLRRMYSMLPGSVQEARQMFEAAYDLRPRGLYLAMGAQLAVIDFVESGGKNRADLSAQADELCAKAMVEESTNSMVLSSVAHARMVFDDDLVTAGELSRMGVLANPSNPMAWSALANVMLNCERFDEAAQAAKTAISLSKETFFRYWTEFQFATTAVSLNQNDLAIRHAERARALNPKYRPALRYLIGLHASKDSFDEARRAVTRLQRLEADTSPDRFVNDDKYPVRMMRRAGLIDPTRFQEL</sequence>
<organism evidence="1 2">
    <name type="scientific">Actibacterium mucosum KCTC 23349</name>
    <dbReference type="NCBI Taxonomy" id="1454373"/>
    <lineage>
        <taxon>Bacteria</taxon>
        <taxon>Pseudomonadati</taxon>
        <taxon>Pseudomonadota</taxon>
        <taxon>Alphaproteobacteria</taxon>
        <taxon>Rhodobacterales</taxon>
        <taxon>Roseobacteraceae</taxon>
        <taxon>Actibacterium</taxon>
    </lineage>
</organism>
<dbReference type="SUPFAM" id="SSF46894">
    <property type="entry name" value="C-terminal effector domain of the bipartite response regulators"/>
    <property type="match status" value="1"/>
</dbReference>
<dbReference type="EMBL" id="JFKE01000007">
    <property type="protein sequence ID" value="KAJ54543.1"/>
    <property type="molecule type" value="Genomic_DNA"/>
</dbReference>
<comment type="caution">
    <text evidence="1">The sequence shown here is derived from an EMBL/GenBank/DDBJ whole genome shotgun (WGS) entry which is preliminary data.</text>
</comment>
<dbReference type="InterPro" id="IPR036388">
    <property type="entry name" value="WH-like_DNA-bd_sf"/>
</dbReference>
<dbReference type="STRING" id="1454373.ACMU_17710"/>
<evidence type="ECO:0000313" key="1">
    <source>
        <dbReference type="EMBL" id="KAJ54543.1"/>
    </source>
</evidence>
<dbReference type="GO" id="GO:0006355">
    <property type="term" value="P:regulation of DNA-templated transcription"/>
    <property type="evidence" value="ECO:0007669"/>
    <property type="project" value="InterPro"/>
</dbReference>
<reference evidence="1 2" key="1">
    <citation type="submission" date="2014-03" db="EMBL/GenBank/DDBJ databases">
        <title>Draft Genome Sequence of Actibacterium mucosum KCTC 23349, a Marine Alphaproteobacterium with Complex Ionic Requirements Isolated from Mediterranean Seawater at Malvarrosa Beach, Valencia, Spain.</title>
        <authorList>
            <person name="Arahal D.R."/>
            <person name="Shao Z."/>
            <person name="Lai Q."/>
            <person name="Pujalte M.J."/>
        </authorList>
    </citation>
    <scope>NUCLEOTIDE SEQUENCE [LARGE SCALE GENOMIC DNA]</scope>
    <source>
        <strain evidence="1 2">KCTC 23349</strain>
    </source>
</reference>
<name>A0A037ZG04_9RHOB</name>
<protein>
    <submittedName>
        <fullName evidence="1">Uncharacterized protein</fullName>
    </submittedName>
</protein>
<dbReference type="InterPro" id="IPR016032">
    <property type="entry name" value="Sig_transdc_resp-reg_C-effctor"/>
</dbReference>
<dbReference type="InterPro" id="IPR011990">
    <property type="entry name" value="TPR-like_helical_dom_sf"/>
</dbReference>
<dbReference type="GO" id="GO:0003677">
    <property type="term" value="F:DNA binding"/>
    <property type="evidence" value="ECO:0007669"/>
    <property type="project" value="InterPro"/>
</dbReference>
<dbReference type="Gene3D" id="1.25.40.10">
    <property type="entry name" value="Tetratricopeptide repeat domain"/>
    <property type="match status" value="1"/>
</dbReference>
<proteinExistence type="predicted"/>
<evidence type="ECO:0000313" key="2">
    <source>
        <dbReference type="Proteomes" id="UP000026249"/>
    </source>
</evidence>
<dbReference type="Gene3D" id="1.10.10.10">
    <property type="entry name" value="Winged helix-like DNA-binding domain superfamily/Winged helix DNA-binding domain"/>
    <property type="match status" value="1"/>
</dbReference>
<dbReference type="AlphaFoldDB" id="A0A037ZG04"/>
<gene>
    <name evidence="1" type="ORF">ACMU_17710</name>
</gene>
<dbReference type="PANTHER" id="PTHR35807">
    <property type="entry name" value="TRANSCRIPTIONAL REGULATOR REDD-RELATED"/>
    <property type="match status" value="1"/>
</dbReference>
<accession>A0A037ZG04</accession>
<dbReference type="Proteomes" id="UP000026249">
    <property type="component" value="Unassembled WGS sequence"/>
</dbReference>
<dbReference type="SUPFAM" id="SSF48452">
    <property type="entry name" value="TPR-like"/>
    <property type="match status" value="1"/>
</dbReference>
<dbReference type="InterPro" id="IPR051677">
    <property type="entry name" value="AfsR-DnrI-RedD_regulator"/>
</dbReference>
<keyword evidence="2" id="KW-1185">Reference proteome</keyword>